<feature type="transmembrane region" description="Helical" evidence="7">
    <location>
        <begin position="373"/>
        <end position="394"/>
    </location>
</feature>
<comment type="subcellular location">
    <subcellularLocation>
        <location evidence="1">Cell membrane</location>
        <topology evidence="1">Multi-pass membrane protein</topology>
    </subcellularLocation>
    <subcellularLocation>
        <location evidence="6">Membrane</location>
        <topology evidence="6">Multi-pass membrane protein</topology>
    </subcellularLocation>
</comment>
<feature type="transmembrane region" description="Helical" evidence="7">
    <location>
        <begin position="406"/>
        <end position="430"/>
    </location>
</feature>
<feature type="transmembrane region" description="Helical" evidence="7">
    <location>
        <begin position="31"/>
        <end position="51"/>
    </location>
</feature>
<dbReference type="AlphaFoldDB" id="A0A263BRN7"/>
<feature type="domain" description="NADH:quinone oxidoreductase/Mrp antiporter transmembrane" evidence="8">
    <location>
        <begin position="132"/>
        <end position="418"/>
    </location>
</feature>
<protein>
    <submittedName>
        <fullName evidence="9">NADH-quinone oxidoreductase subunit M</fullName>
    </submittedName>
</protein>
<dbReference type="InterPro" id="IPR003918">
    <property type="entry name" value="NADH_UbQ_OxRdtase"/>
</dbReference>
<keyword evidence="4 7" id="KW-1133">Transmembrane helix</keyword>
<organism evidence="9 10">
    <name type="scientific">Lottiidibacillus patelloidae</name>
    <dbReference type="NCBI Taxonomy" id="2670334"/>
    <lineage>
        <taxon>Bacteria</taxon>
        <taxon>Bacillati</taxon>
        <taxon>Bacillota</taxon>
        <taxon>Bacilli</taxon>
        <taxon>Bacillales</taxon>
        <taxon>Bacillaceae</taxon>
        <taxon>Lottiidibacillus</taxon>
    </lineage>
</organism>
<dbReference type="PRINTS" id="PR01437">
    <property type="entry name" value="NUOXDRDTASE4"/>
</dbReference>
<evidence type="ECO:0000313" key="9">
    <source>
        <dbReference type="EMBL" id="OZM56369.1"/>
    </source>
</evidence>
<feature type="transmembrane region" description="Helical" evidence="7">
    <location>
        <begin position="303"/>
        <end position="322"/>
    </location>
</feature>
<feature type="transmembrane region" description="Helical" evidence="7">
    <location>
        <begin position="450"/>
        <end position="471"/>
    </location>
</feature>
<dbReference type="GO" id="GO:0015990">
    <property type="term" value="P:electron transport coupled proton transport"/>
    <property type="evidence" value="ECO:0007669"/>
    <property type="project" value="TreeGrafter"/>
</dbReference>
<feature type="transmembrane region" description="Helical" evidence="7">
    <location>
        <begin position="275"/>
        <end position="296"/>
    </location>
</feature>
<dbReference type="Proteomes" id="UP000217083">
    <property type="component" value="Unassembled WGS sequence"/>
</dbReference>
<dbReference type="EMBL" id="NPIA01000006">
    <property type="protein sequence ID" value="OZM56369.1"/>
    <property type="molecule type" value="Genomic_DNA"/>
</dbReference>
<sequence length="489" mass="53313">MIDTYLLSLLIFSPLLGMLVIAFLPKHLEKTIKLVGFLTTLLPLSLAVYAYRLFDNAGIAGQLAESMEWITFHGYEVRYELSVGGLTILLILLTAVIASLAAIASIHIKKEWKGYFLLFLLLELGMLGVFAAENLLLFFVFFEITLIPMFFLIGKWGYDEREKAAFSFVIYNGLGSAVLLVAILTLFVLTGTVNLDQLPDGIAALSDGTKMGLLLALFVAFAVKLPVFPLHTWMLRVHVQAPPSIVMIHSGILLKIGAYGLILGLTLFPEQFEKIAFFIAILGVINLLYGAFLAFVQRDLKMVLAYSSISHMGIVLIGLAGLNEAGIQGAIFQVISHGFISALLFFLIGVLYVRSGTTFIDELGGIAKKMPLYAGFLLAGAMASLGLPGMSGFISELQAFMGLFEVMPIVAAVGTLGIILTAVYLLRAVLNVTFGELHENAKDFYDIKSWEFVPIIVLFAFIIGIGVYPNIIVDTLKMTVDALMVRIGG</sequence>
<feature type="transmembrane region" description="Helical" evidence="7">
    <location>
        <begin position="213"/>
        <end position="233"/>
    </location>
</feature>
<gene>
    <name evidence="9" type="ORF">CIB95_11375</name>
</gene>
<dbReference type="GO" id="GO:0003954">
    <property type="term" value="F:NADH dehydrogenase activity"/>
    <property type="evidence" value="ECO:0007669"/>
    <property type="project" value="TreeGrafter"/>
</dbReference>
<evidence type="ECO:0000313" key="10">
    <source>
        <dbReference type="Proteomes" id="UP000217083"/>
    </source>
</evidence>
<dbReference type="PANTHER" id="PTHR43507:SF1">
    <property type="entry name" value="NADH-UBIQUINONE OXIDOREDUCTASE CHAIN 4"/>
    <property type="match status" value="1"/>
</dbReference>
<feature type="transmembrane region" description="Helical" evidence="7">
    <location>
        <begin position="245"/>
        <end position="269"/>
    </location>
</feature>
<evidence type="ECO:0000256" key="2">
    <source>
        <dbReference type="ARBA" id="ARBA00009025"/>
    </source>
</evidence>
<evidence type="ECO:0000256" key="4">
    <source>
        <dbReference type="ARBA" id="ARBA00022989"/>
    </source>
</evidence>
<feature type="transmembrane region" description="Helical" evidence="7">
    <location>
        <begin position="334"/>
        <end position="353"/>
    </location>
</feature>
<feature type="transmembrane region" description="Helical" evidence="7">
    <location>
        <begin position="138"/>
        <end position="158"/>
    </location>
</feature>
<dbReference type="InterPro" id="IPR010227">
    <property type="entry name" value="NADH_Q_OxRdtase_chainM/4"/>
</dbReference>
<keyword evidence="10" id="KW-1185">Reference proteome</keyword>
<dbReference type="GO" id="GO:0042773">
    <property type="term" value="P:ATP synthesis coupled electron transport"/>
    <property type="evidence" value="ECO:0007669"/>
    <property type="project" value="InterPro"/>
</dbReference>
<feature type="transmembrane region" description="Helical" evidence="7">
    <location>
        <begin position="6"/>
        <end position="24"/>
    </location>
</feature>
<name>A0A263BRN7_9BACI</name>
<evidence type="ECO:0000256" key="7">
    <source>
        <dbReference type="SAM" id="Phobius"/>
    </source>
</evidence>
<evidence type="ECO:0000256" key="5">
    <source>
        <dbReference type="ARBA" id="ARBA00023136"/>
    </source>
</evidence>
<evidence type="ECO:0000256" key="3">
    <source>
        <dbReference type="ARBA" id="ARBA00022692"/>
    </source>
</evidence>
<comment type="caution">
    <text evidence="9">The sequence shown here is derived from an EMBL/GenBank/DDBJ whole genome shotgun (WGS) entry which is preliminary data.</text>
</comment>
<dbReference type="RefSeq" id="WP_094925271.1">
    <property type="nucleotide sequence ID" value="NZ_NPIA01000006.1"/>
</dbReference>
<keyword evidence="5 7" id="KW-0472">Membrane</keyword>
<dbReference type="NCBIfam" id="TIGR01972">
    <property type="entry name" value="NDH_I_M"/>
    <property type="match status" value="1"/>
</dbReference>
<dbReference type="PANTHER" id="PTHR43507">
    <property type="entry name" value="NADH-UBIQUINONE OXIDOREDUCTASE CHAIN 4"/>
    <property type="match status" value="1"/>
</dbReference>
<feature type="transmembrane region" description="Helical" evidence="7">
    <location>
        <begin position="81"/>
        <end position="103"/>
    </location>
</feature>
<accession>A0A263BRN7</accession>
<dbReference type="GO" id="GO:0008137">
    <property type="term" value="F:NADH dehydrogenase (ubiquinone) activity"/>
    <property type="evidence" value="ECO:0007669"/>
    <property type="project" value="InterPro"/>
</dbReference>
<comment type="similarity">
    <text evidence="2">Belongs to the complex I subunit 4 family.</text>
</comment>
<dbReference type="Pfam" id="PF00361">
    <property type="entry name" value="Proton_antipo_M"/>
    <property type="match status" value="1"/>
</dbReference>
<evidence type="ECO:0000256" key="6">
    <source>
        <dbReference type="RuleBase" id="RU000320"/>
    </source>
</evidence>
<dbReference type="GO" id="GO:0048039">
    <property type="term" value="F:ubiquinone binding"/>
    <property type="evidence" value="ECO:0007669"/>
    <property type="project" value="TreeGrafter"/>
</dbReference>
<dbReference type="InterPro" id="IPR001750">
    <property type="entry name" value="ND/Mrp_TM"/>
</dbReference>
<reference evidence="10" key="1">
    <citation type="submission" date="2017-08" db="EMBL/GenBank/DDBJ databases">
        <authorList>
            <person name="Huang Z."/>
        </authorList>
    </citation>
    <scope>NUCLEOTIDE SEQUENCE [LARGE SCALE GENOMIC DNA]</scope>
    <source>
        <strain evidence="10">SA5d-4</strain>
    </source>
</reference>
<keyword evidence="3 6" id="KW-0812">Transmembrane</keyword>
<feature type="transmembrane region" description="Helical" evidence="7">
    <location>
        <begin position="170"/>
        <end position="193"/>
    </location>
</feature>
<dbReference type="GO" id="GO:0005886">
    <property type="term" value="C:plasma membrane"/>
    <property type="evidence" value="ECO:0007669"/>
    <property type="project" value="UniProtKB-SubCell"/>
</dbReference>
<evidence type="ECO:0000259" key="8">
    <source>
        <dbReference type="Pfam" id="PF00361"/>
    </source>
</evidence>
<reference evidence="9 10" key="2">
    <citation type="submission" date="2017-09" db="EMBL/GenBank/DDBJ databases">
        <title>Bacillus patelloidae sp. nov., isolated from the intestinal tract of a marine limpet.</title>
        <authorList>
            <person name="Liu R."/>
            <person name="Dong C."/>
            <person name="Shao Z."/>
        </authorList>
    </citation>
    <scope>NUCLEOTIDE SEQUENCE [LARGE SCALE GENOMIC DNA]</scope>
    <source>
        <strain evidence="9 10">SA5d-4</strain>
    </source>
</reference>
<evidence type="ECO:0000256" key="1">
    <source>
        <dbReference type="ARBA" id="ARBA00004651"/>
    </source>
</evidence>
<feature type="transmembrane region" description="Helical" evidence="7">
    <location>
        <begin position="115"/>
        <end position="132"/>
    </location>
</feature>
<proteinExistence type="inferred from homology"/>